<dbReference type="PANTHER" id="PTHR24388">
    <property type="entry name" value="ZINC FINGER PROTEIN"/>
    <property type="match status" value="1"/>
</dbReference>
<dbReference type="GO" id="GO:0000978">
    <property type="term" value="F:RNA polymerase II cis-regulatory region sequence-specific DNA binding"/>
    <property type="evidence" value="ECO:0007669"/>
    <property type="project" value="TreeGrafter"/>
</dbReference>
<keyword evidence="10" id="KW-1185">Reference proteome</keyword>
<dbReference type="EMBL" id="JAAAUY010000572">
    <property type="protein sequence ID" value="KAF9328359.1"/>
    <property type="molecule type" value="Genomic_DNA"/>
</dbReference>
<dbReference type="Pfam" id="PF00096">
    <property type="entry name" value="zf-C2H2"/>
    <property type="match status" value="1"/>
</dbReference>
<evidence type="ECO:0000256" key="5">
    <source>
        <dbReference type="ARBA" id="ARBA00022833"/>
    </source>
</evidence>
<proteinExistence type="predicted"/>
<protein>
    <recommendedName>
        <fullName evidence="8">C2H2-type domain-containing protein</fullName>
    </recommendedName>
</protein>
<feature type="domain" description="C2H2-type" evidence="8">
    <location>
        <begin position="385"/>
        <end position="419"/>
    </location>
</feature>
<dbReference type="GO" id="GO:0008270">
    <property type="term" value="F:zinc ion binding"/>
    <property type="evidence" value="ECO:0007669"/>
    <property type="project" value="UniProtKB-KW"/>
</dbReference>
<evidence type="ECO:0000256" key="1">
    <source>
        <dbReference type="ARBA" id="ARBA00004123"/>
    </source>
</evidence>
<dbReference type="FunFam" id="3.30.160.60:FF:000340">
    <property type="entry name" value="zinc finger protein 473 isoform X1"/>
    <property type="match status" value="1"/>
</dbReference>
<dbReference type="SMART" id="SM00355">
    <property type="entry name" value="ZnF_C2H2"/>
    <property type="match status" value="3"/>
</dbReference>
<keyword evidence="2" id="KW-0479">Metal-binding</keyword>
<evidence type="ECO:0000313" key="9">
    <source>
        <dbReference type="EMBL" id="KAF9328359.1"/>
    </source>
</evidence>
<dbReference type="AlphaFoldDB" id="A0A9P5VJL3"/>
<keyword evidence="6" id="KW-0539">Nucleus</keyword>
<evidence type="ECO:0000256" key="2">
    <source>
        <dbReference type="ARBA" id="ARBA00022723"/>
    </source>
</evidence>
<evidence type="ECO:0000256" key="6">
    <source>
        <dbReference type="ARBA" id="ARBA00023242"/>
    </source>
</evidence>
<accession>A0A9P5VJL3</accession>
<dbReference type="Gene3D" id="3.30.160.60">
    <property type="entry name" value="Classic Zinc Finger"/>
    <property type="match status" value="2"/>
</dbReference>
<dbReference type="PROSITE" id="PS50157">
    <property type="entry name" value="ZINC_FINGER_C2H2_2"/>
    <property type="match status" value="2"/>
</dbReference>
<sequence length="457" mass="50660">MDSHSSPRLAEQTPAAQPSVDLNLYEDSRNPFVASALDAPQEHYLKNTIFGRGISVKITNNTTTTGPITSHSNGDATNVAPNYSFTHFGNKTNKTNTNNNSNTAAPVNIISGNMFLMESMFDLETDPLYNSKDDWDPVNLTALYMGHNETIATMENSQEYSPAMSLCTPVLDSTHSPYGFDSLGYEDFSCSPATAFESPYEEYLSASQSTLDSFAHSFALGGQQDFELFPDVKPLHTKSSDATTTLEQLLMYPAPGEPNSPLILDLKQSPQETKLDDFLPPVSNSPNLAFCPDSFTTAKILGQDVIVPDRRVAPRKVTQSPTKPGFQPALRIRRRRVTSEESARVVPEDDPTGRARYKCNVCDKTFSRPFNLRSHRAIHEGLKPHACTEVGPRGPCSWTFARRHDLERHMKSRHTATKSYLCMTCGAKCARSDAFKRHLSKNAACQAEQDVYQVSHM</sequence>
<dbReference type="InterPro" id="IPR050527">
    <property type="entry name" value="Snail/Krueppel_Znf"/>
</dbReference>
<comment type="caution">
    <text evidence="9">The sequence shown here is derived from an EMBL/GenBank/DDBJ whole genome shotgun (WGS) entry which is preliminary data.</text>
</comment>
<dbReference type="Proteomes" id="UP000696485">
    <property type="component" value="Unassembled WGS sequence"/>
</dbReference>
<evidence type="ECO:0000313" key="10">
    <source>
        <dbReference type="Proteomes" id="UP000696485"/>
    </source>
</evidence>
<dbReference type="PROSITE" id="PS00028">
    <property type="entry name" value="ZINC_FINGER_C2H2_1"/>
    <property type="match status" value="1"/>
</dbReference>
<dbReference type="SUPFAM" id="SSF57667">
    <property type="entry name" value="beta-beta-alpha zinc fingers"/>
    <property type="match status" value="2"/>
</dbReference>
<feature type="domain" description="C2H2-type" evidence="8">
    <location>
        <begin position="357"/>
        <end position="384"/>
    </location>
</feature>
<dbReference type="GO" id="GO:0000981">
    <property type="term" value="F:DNA-binding transcription factor activity, RNA polymerase II-specific"/>
    <property type="evidence" value="ECO:0007669"/>
    <property type="project" value="TreeGrafter"/>
</dbReference>
<dbReference type="InterPro" id="IPR036236">
    <property type="entry name" value="Znf_C2H2_sf"/>
</dbReference>
<keyword evidence="3" id="KW-0677">Repeat</keyword>
<keyword evidence="5" id="KW-0862">Zinc</keyword>
<dbReference type="GO" id="GO:0005634">
    <property type="term" value="C:nucleus"/>
    <property type="evidence" value="ECO:0007669"/>
    <property type="project" value="UniProtKB-SubCell"/>
</dbReference>
<dbReference type="PANTHER" id="PTHR24388:SF54">
    <property type="entry name" value="PROTEIN ESCARGOT"/>
    <property type="match status" value="1"/>
</dbReference>
<organism evidence="9 10">
    <name type="scientific">Podila minutissima</name>
    <dbReference type="NCBI Taxonomy" id="64525"/>
    <lineage>
        <taxon>Eukaryota</taxon>
        <taxon>Fungi</taxon>
        <taxon>Fungi incertae sedis</taxon>
        <taxon>Mucoromycota</taxon>
        <taxon>Mortierellomycotina</taxon>
        <taxon>Mortierellomycetes</taxon>
        <taxon>Mortierellales</taxon>
        <taxon>Mortierellaceae</taxon>
        <taxon>Podila</taxon>
    </lineage>
</organism>
<evidence type="ECO:0000259" key="8">
    <source>
        <dbReference type="PROSITE" id="PS50157"/>
    </source>
</evidence>
<reference evidence="9" key="1">
    <citation type="journal article" date="2020" name="Fungal Divers.">
        <title>Resolving the Mortierellaceae phylogeny through synthesis of multi-gene phylogenetics and phylogenomics.</title>
        <authorList>
            <person name="Vandepol N."/>
            <person name="Liber J."/>
            <person name="Desiro A."/>
            <person name="Na H."/>
            <person name="Kennedy M."/>
            <person name="Barry K."/>
            <person name="Grigoriev I.V."/>
            <person name="Miller A.N."/>
            <person name="O'Donnell K."/>
            <person name="Stajich J.E."/>
            <person name="Bonito G."/>
        </authorList>
    </citation>
    <scope>NUCLEOTIDE SEQUENCE</scope>
    <source>
        <strain evidence="9">NVP1</strain>
    </source>
</reference>
<keyword evidence="4 7" id="KW-0863">Zinc-finger</keyword>
<name>A0A9P5VJL3_9FUNG</name>
<comment type="subcellular location">
    <subcellularLocation>
        <location evidence="1">Nucleus</location>
    </subcellularLocation>
</comment>
<evidence type="ECO:0000256" key="3">
    <source>
        <dbReference type="ARBA" id="ARBA00022737"/>
    </source>
</evidence>
<evidence type="ECO:0000256" key="7">
    <source>
        <dbReference type="PROSITE-ProRule" id="PRU00042"/>
    </source>
</evidence>
<gene>
    <name evidence="9" type="ORF">BG006_008444</name>
</gene>
<dbReference type="InterPro" id="IPR013087">
    <property type="entry name" value="Znf_C2H2_type"/>
</dbReference>
<evidence type="ECO:0000256" key="4">
    <source>
        <dbReference type="ARBA" id="ARBA00022771"/>
    </source>
</evidence>